<dbReference type="STRING" id="1047168.A0A0F4GF57"/>
<protein>
    <recommendedName>
        <fullName evidence="4">F-box domain-containing protein</fullName>
    </recommendedName>
</protein>
<feature type="compositionally biased region" description="Basic and acidic residues" evidence="1">
    <location>
        <begin position="213"/>
        <end position="223"/>
    </location>
</feature>
<evidence type="ECO:0008006" key="4">
    <source>
        <dbReference type="Google" id="ProtNLM"/>
    </source>
</evidence>
<reference evidence="2 3" key="1">
    <citation type="submission" date="2015-03" db="EMBL/GenBank/DDBJ databases">
        <title>RNA-seq based gene annotation and comparative genomics of four Zymoseptoria species reveal species-specific pathogenicity related genes and transposable element activity.</title>
        <authorList>
            <person name="Grandaubert J."/>
            <person name="Bhattacharyya A."/>
            <person name="Stukenbrock E.H."/>
        </authorList>
    </citation>
    <scope>NUCLEOTIDE SEQUENCE [LARGE SCALE GENOMIC DNA]</scope>
    <source>
        <strain evidence="2 3">Zb18110</strain>
    </source>
</reference>
<dbReference type="Proteomes" id="UP000033647">
    <property type="component" value="Unassembled WGS sequence"/>
</dbReference>
<organism evidence="2 3">
    <name type="scientific">Zymoseptoria brevis</name>
    <dbReference type="NCBI Taxonomy" id="1047168"/>
    <lineage>
        <taxon>Eukaryota</taxon>
        <taxon>Fungi</taxon>
        <taxon>Dikarya</taxon>
        <taxon>Ascomycota</taxon>
        <taxon>Pezizomycotina</taxon>
        <taxon>Dothideomycetes</taxon>
        <taxon>Dothideomycetidae</taxon>
        <taxon>Mycosphaerellales</taxon>
        <taxon>Mycosphaerellaceae</taxon>
        <taxon>Zymoseptoria</taxon>
    </lineage>
</organism>
<evidence type="ECO:0000313" key="2">
    <source>
        <dbReference type="EMBL" id="KJX95622.1"/>
    </source>
</evidence>
<sequence>MEIVSEGTPSPPAPIRSAAQRLFGTTEILEQILLNVNDMRTLLLSQRVSKLFVETITGSKALQETLFFRIRPANEDRKVLNSPDFINKLLCAPGTRSRIGLNFARFHQKRHAEDRWYLDIDIIFQTLARLKQLEETDWEGSWRRMLIVQPTSVSEDVWHLSYAFDETSRWTTAVGWGNWRQAVTMDELVRTLLERAERKAANPWDVKAGGPKTRPDKFIRSLK</sequence>
<comment type="caution">
    <text evidence="2">The sequence shown here is derived from an EMBL/GenBank/DDBJ whole genome shotgun (WGS) entry which is preliminary data.</text>
</comment>
<evidence type="ECO:0000256" key="1">
    <source>
        <dbReference type="SAM" id="MobiDB-lite"/>
    </source>
</evidence>
<keyword evidence="3" id="KW-1185">Reference proteome</keyword>
<dbReference type="EMBL" id="LAFY01004060">
    <property type="protein sequence ID" value="KJX95622.1"/>
    <property type="molecule type" value="Genomic_DNA"/>
</dbReference>
<name>A0A0F4GF57_9PEZI</name>
<gene>
    <name evidence="2" type="ORF">TI39_contig4100g00021</name>
</gene>
<evidence type="ECO:0000313" key="3">
    <source>
        <dbReference type="Proteomes" id="UP000033647"/>
    </source>
</evidence>
<dbReference type="OrthoDB" id="3856067at2759"/>
<dbReference type="AlphaFoldDB" id="A0A0F4GF57"/>
<accession>A0A0F4GF57</accession>
<proteinExistence type="predicted"/>
<feature type="region of interest" description="Disordered" evidence="1">
    <location>
        <begin position="203"/>
        <end position="223"/>
    </location>
</feature>